<protein>
    <submittedName>
        <fullName evidence="2">Chemotaxis protein</fullName>
    </submittedName>
</protein>
<evidence type="ECO:0000313" key="3">
    <source>
        <dbReference type="Proteomes" id="UP000663090"/>
    </source>
</evidence>
<proteinExistence type="predicted"/>
<dbReference type="RefSeq" id="WP_206718452.1">
    <property type="nucleotide sequence ID" value="NZ_CP071091.1"/>
</dbReference>
<reference evidence="2 3" key="1">
    <citation type="submission" date="2021-02" db="EMBL/GenBank/DDBJ databases">
        <title>De Novo genome assembly of isolated myxobacteria.</title>
        <authorList>
            <person name="Stevens D.C."/>
        </authorList>
    </citation>
    <scope>NUCLEOTIDE SEQUENCE [LARGE SCALE GENOMIC DNA]</scope>
    <source>
        <strain evidence="2 3">SCHIC003</strain>
    </source>
</reference>
<evidence type="ECO:0000256" key="1">
    <source>
        <dbReference type="SAM" id="Phobius"/>
    </source>
</evidence>
<accession>A0ABX7NHG3</accession>
<keyword evidence="1" id="KW-0472">Membrane</keyword>
<evidence type="ECO:0000313" key="2">
    <source>
        <dbReference type="EMBL" id="QSQ16816.1"/>
    </source>
</evidence>
<dbReference type="EMBL" id="CP071091">
    <property type="protein sequence ID" value="QSQ16816.1"/>
    <property type="molecule type" value="Genomic_DNA"/>
</dbReference>
<gene>
    <name evidence="2" type="ORF">JY572_12515</name>
</gene>
<organism evidence="2 3">
    <name type="scientific">Myxococcus landrumensis</name>
    <dbReference type="NCBI Taxonomy" id="2813577"/>
    <lineage>
        <taxon>Bacteria</taxon>
        <taxon>Pseudomonadati</taxon>
        <taxon>Myxococcota</taxon>
        <taxon>Myxococcia</taxon>
        <taxon>Myxococcales</taxon>
        <taxon>Cystobacterineae</taxon>
        <taxon>Myxococcaceae</taxon>
        <taxon>Myxococcus</taxon>
    </lineage>
</organism>
<keyword evidence="1" id="KW-0812">Transmembrane</keyword>
<sequence length="381" mass="41460">MSRLRQRVGCLLLLAVLGGCSVATPRSELVRRVGRSDLSVDALRTRVRDMARRFSGLLEVSADDIATRSGSASVREAMTTFKINAVPAMQGALLQPDPVAALVDAWALLAQLELALPQFAERAGASRDATDEATRMVHQQEDEIEALWRDVSGQEDVSATRARVHEWAAQNPLVGPLVTRVSTVPLLADISSLSGVNLRGTAAVLEDEVRDLTTRVDLYAASLPRQARWQAESLAQEAWQALPAREVLRDLERAVEALDQFGALAAGTSALVARERNAVLGALSTERESLQRFLDAERQALMVDVRGERQAVLSALHSERVEGLQQGERIGYGLVDHAFQRASGLVDRVFLWLLALMVLGLVGALLIAALLTRAWKRRSSG</sequence>
<name>A0ABX7NHG3_9BACT</name>
<dbReference type="PROSITE" id="PS51257">
    <property type="entry name" value="PROKAR_LIPOPROTEIN"/>
    <property type="match status" value="1"/>
</dbReference>
<feature type="transmembrane region" description="Helical" evidence="1">
    <location>
        <begin position="349"/>
        <end position="371"/>
    </location>
</feature>
<keyword evidence="3" id="KW-1185">Reference proteome</keyword>
<dbReference type="Proteomes" id="UP000663090">
    <property type="component" value="Chromosome"/>
</dbReference>
<keyword evidence="1" id="KW-1133">Transmembrane helix</keyword>